<proteinExistence type="predicted"/>
<evidence type="ECO:0000259" key="2">
    <source>
        <dbReference type="Pfam" id="PF07589"/>
    </source>
</evidence>
<evidence type="ECO:0000313" key="4">
    <source>
        <dbReference type="Proteomes" id="UP000807785"/>
    </source>
</evidence>
<keyword evidence="1" id="KW-0732">Signal</keyword>
<feature type="domain" description="Ice-binding protein C-terminal" evidence="2">
    <location>
        <begin position="181"/>
        <end position="206"/>
    </location>
</feature>
<feature type="signal peptide" evidence="1">
    <location>
        <begin position="1"/>
        <end position="23"/>
    </location>
</feature>
<dbReference type="Pfam" id="PF07589">
    <property type="entry name" value="PEP-CTERM"/>
    <property type="match status" value="1"/>
</dbReference>
<protein>
    <recommendedName>
        <fullName evidence="2">Ice-binding protein C-terminal domain-containing protein</fullName>
    </recommendedName>
</protein>
<gene>
    <name evidence="3" type="ORF">IPH26_04635</name>
</gene>
<evidence type="ECO:0000313" key="3">
    <source>
        <dbReference type="EMBL" id="MBK6972258.1"/>
    </source>
</evidence>
<organism evidence="3 4">
    <name type="scientific">Candidatus Methylophosphatis roskildensis</name>
    <dbReference type="NCBI Taxonomy" id="2899263"/>
    <lineage>
        <taxon>Bacteria</taxon>
        <taxon>Pseudomonadati</taxon>
        <taxon>Pseudomonadota</taxon>
        <taxon>Betaproteobacteria</taxon>
        <taxon>Nitrosomonadales</taxon>
        <taxon>Sterolibacteriaceae</taxon>
        <taxon>Candidatus Methylophosphatis</taxon>
    </lineage>
</organism>
<evidence type="ECO:0000256" key="1">
    <source>
        <dbReference type="SAM" id="SignalP"/>
    </source>
</evidence>
<name>A0A9D7E208_9PROT</name>
<reference evidence="3" key="1">
    <citation type="submission" date="2020-10" db="EMBL/GenBank/DDBJ databases">
        <title>Connecting structure to function with the recovery of over 1000 high-quality activated sludge metagenome-assembled genomes encoding full-length rRNA genes using long-read sequencing.</title>
        <authorList>
            <person name="Singleton C.M."/>
            <person name="Petriglieri F."/>
            <person name="Kristensen J.M."/>
            <person name="Kirkegaard R.H."/>
            <person name="Michaelsen T.Y."/>
            <person name="Andersen M.H."/>
            <person name="Karst S.M."/>
            <person name="Dueholm M.S."/>
            <person name="Nielsen P.H."/>
            <person name="Albertsen M."/>
        </authorList>
    </citation>
    <scope>NUCLEOTIDE SEQUENCE</scope>
    <source>
        <strain evidence="3">Bjer_18-Q3-R1-45_BAT3C.347</strain>
    </source>
</reference>
<dbReference type="EMBL" id="JADJEV010000002">
    <property type="protein sequence ID" value="MBK6972258.1"/>
    <property type="molecule type" value="Genomic_DNA"/>
</dbReference>
<dbReference type="InterPro" id="IPR013424">
    <property type="entry name" value="Ice-binding_C"/>
</dbReference>
<feature type="chain" id="PRO_5039368372" description="Ice-binding protein C-terminal domain-containing protein" evidence="1">
    <location>
        <begin position="24"/>
        <end position="213"/>
    </location>
</feature>
<comment type="caution">
    <text evidence="3">The sequence shown here is derived from an EMBL/GenBank/DDBJ whole genome shotgun (WGS) entry which is preliminary data.</text>
</comment>
<sequence>MLRLARQLSVLVLCACASAAASAEHIDFNDHDAFAWSGQSIESGGFSFLALEVGTLGFISVDAQPDIVGNGSRRLLSGNNTEIVMTKADGGTFDLLGLAYGGSFVDQQFRWADSIEILGRSVSGRVVSRSQVGLAGLRPEPSYASFSDFTGVQSVLFRPMKLGSNPGNNFEFVLDDIRVSAVPEPDSWILLSAGLAGLAIAYRLRRGSTARSA</sequence>
<dbReference type="Proteomes" id="UP000807785">
    <property type="component" value="Unassembled WGS sequence"/>
</dbReference>
<accession>A0A9D7E208</accession>
<dbReference type="AlphaFoldDB" id="A0A9D7E208"/>